<dbReference type="PANTHER" id="PTHR20855">
    <property type="entry name" value="ADIPOR/PROGESTIN RECEPTOR-RELATED"/>
    <property type="match status" value="1"/>
</dbReference>
<evidence type="ECO:0000256" key="5">
    <source>
        <dbReference type="ARBA" id="ARBA00023136"/>
    </source>
</evidence>
<organism evidence="8">
    <name type="scientific">Schistocephalus solidus</name>
    <name type="common">Tapeworm</name>
    <dbReference type="NCBI Taxonomy" id="70667"/>
    <lineage>
        <taxon>Eukaryota</taxon>
        <taxon>Metazoa</taxon>
        <taxon>Spiralia</taxon>
        <taxon>Lophotrochozoa</taxon>
        <taxon>Platyhelminthes</taxon>
        <taxon>Cestoda</taxon>
        <taxon>Eucestoda</taxon>
        <taxon>Diphyllobothriidea</taxon>
        <taxon>Diphyllobothriidae</taxon>
        <taxon>Schistocephalus</taxon>
    </lineage>
</organism>
<evidence type="ECO:0000256" key="7">
    <source>
        <dbReference type="SAM" id="Phobius"/>
    </source>
</evidence>
<feature type="binding site" evidence="6">
    <location>
        <position position="303"/>
    </location>
    <ligand>
        <name>Zn(2+)</name>
        <dbReference type="ChEBI" id="CHEBI:29105"/>
    </ligand>
</feature>
<comment type="similarity">
    <text evidence="2">Belongs to the ADIPOR family.</text>
</comment>
<keyword evidence="6" id="KW-0862">Zinc</keyword>
<evidence type="ECO:0008006" key="9">
    <source>
        <dbReference type="Google" id="ProtNLM"/>
    </source>
</evidence>
<feature type="binding site" evidence="6">
    <location>
        <position position="139"/>
    </location>
    <ligand>
        <name>Zn(2+)</name>
        <dbReference type="ChEBI" id="CHEBI:29105"/>
    </ligand>
</feature>
<dbReference type="GO" id="GO:0016020">
    <property type="term" value="C:membrane"/>
    <property type="evidence" value="ECO:0007669"/>
    <property type="project" value="UniProtKB-SubCell"/>
</dbReference>
<feature type="transmembrane region" description="Helical" evidence="7">
    <location>
        <begin position="334"/>
        <end position="355"/>
    </location>
</feature>
<feature type="transmembrane region" description="Helical" evidence="7">
    <location>
        <begin position="292"/>
        <end position="314"/>
    </location>
</feature>
<feature type="transmembrane region" description="Helical" evidence="7">
    <location>
        <begin position="121"/>
        <end position="142"/>
    </location>
</feature>
<feature type="transmembrane region" description="Helical" evidence="7">
    <location>
        <begin position="154"/>
        <end position="176"/>
    </location>
</feature>
<feature type="transmembrane region" description="Helical" evidence="7">
    <location>
        <begin position="92"/>
        <end position="109"/>
    </location>
</feature>
<accession>A0A0X3NP29</accession>
<dbReference type="AlphaFoldDB" id="A0A0X3NP29"/>
<dbReference type="GO" id="GO:0038023">
    <property type="term" value="F:signaling receptor activity"/>
    <property type="evidence" value="ECO:0007669"/>
    <property type="project" value="TreeGrafter"/>
</dbReference>
<dbReference type="Pfam" id="PF03006">
    <property type="entry name" value="HlyIII"/>
    <property type="match status" value="1"/>
</dbReference>
<evidence type="ECO:0000256" key="2">
    <source>
        <dbReference type="ARBA" id="ARBA00007018"/>
    </source>
</evidence>
<feature type="binding site" evidence="6">
    <location>
        <position position="299"/>
    </location>
    <ligand>
        <name>Zn(2+)</name>
        <dbReference type="ChEBI" id="CHEBI:29105"/>
    </ligand>
</feature>
<feature type="transmembrane region" description="Helical" evidence="7">
    <location>
        <begin position="220"/>
        <end position="243"/>
    </location>
</feature>
<name>A0A0X3NP29_SCHSO</name>
<sequence length="367" mass="42181">MRRLKRSSNSIDALRGHVNFHAASPVFFESSDLIRLFKNIVCRHPFESNNKLLSSNDLPAESLEPFIMNGYRPPSSWKQCMSSLFYLHNESFNAWTHIVPIPIFLYIFLSEIFFGKPNIALSVYLFSVLCFLMGSSFAHTFCCQTSLSKDAFFIVDYIGLGIFSHGSGIAYVTFAMPLEFHSLNCFPVTSPAILLTALSCVLSMWGVFQSTRTRKMPPSFFRHILRLASFAVPGLLISIPVLFKVYSCYVPRQYPNGYCESSVFWSLQMLSCCAAVVFYLSRIPERFYPGKFDVIGHSHNFFHIFSLFGLYYQYQAILLDKRFHSSLSHVPSLHVVPIISILLLCLMSFYTIFYFRDLLFKEKSKKF</sequence>
<dbReference type="PANTHER" id="PTHR20855:SF143">
    <property type="entry name" value="MEMBRANE PROGESTIN RECEPTOR EPSILON"/>
    <property type="match status" value="1"/>
</dbReference>
<feature type="transmembrane region" description="Helical" evidence="7">
    <location>
        <begin position="188"/>
        <end position="208"/>
    </location>
</feature>
<evidence type="ECO:0000256" key="1">
    <source>
        <dbReference type="ARBA" id="ARBA00004141"/>
    </source>
</evidence>
<evidence type="ECO:0000256" key="4">
    <source>
        <dbReference type="ARBA" id="ARBA00022989"/>
    </source>
</evidence>
<evidence type="ECO:0000313" key="8">
    <source>
        <dbReference type="EMBL" id="JAP40960.1"/>
    </source>
</evidence>
<dbReference type="GO" id="GO:0046872">
    <property type="term" value="F:metal ion binding"/>
    <property type="evidence" value="ECO:0007669"/>
    <property type="project" value="UniProtKB-KW"/>
</dbReference>
<evidence type="ECO:0000256" key="6">
    <source>
        <dbReference type="PIRSR" id="PIRSR604254-1"/>
    </source>
</evidence>
<protein>
    <recommendedName>
        <fullName evidence="9">Membrane progestin receptor gamma</fullName>
    </recommendedName>
</protein>
<keyword evidence="6" id="KW-0479">Metal-binding</keyword>
<keyword evidence="5 7" id="KW-0472">Membrane</keyword>
<proteinExistence type="inferred from homology"/>
<gene>
    <name evidence="8" type="ORF">TR151230</name>
</gene>
<keyword evidence="4 7" id="KW-1133">Transmembrane helix</keyword>
<comment type="subcellular location">
    <subcellularLocation>
        <location evidence="1">Membrane</location>
        <topology evidence="1">Multi-pass membrane protein</topology>
    </subcellularLocation>
</comment>
<keyword evidence="3 7" id="KW-0812">Transmembrane</keyword>
<dbReference type="EMBL" id="GEEE01022265">
    <property type="protein sequence ID" value="JAP40960.1"/>
    <property type="molecule type" value="Transcribed_RNA"/>
</dbReference>
<dbReference type="InterPro" id="IPR004254">
    <property type="entry name" value="AdipoR/HlyIII-related"/>
</dbReference>
<reference evidence="8" key="1">
    <citation type="submission" date="2016-01" db="EMBL/GenBank/DDBJ databases">
        <title>Reference transcriptome for the parasite Schistocephalus solidus: insights into the molecular evolution of parasitism.</title>
        <authorList>
            <person name="Hebert F.O."/>
            <person name="Grambauer S."/>
            <person name="Barber I."/>
            <person name="Landry C.R."/>
            <person name="Aubin-Horth N."/>
        </authorList>
    </citation>
    <scope>NUCLEOTIDE SEQUENCE</scope>
</reference>
<feature type="transmembrane region" description="Helical" evidence="7">
    <location>
        <begin position="263"/>
        <end position="280"/>
    </location>
</feature>
<evidence type="ECO:0000256" key="3">
    <source>
        <dbReference type="ARBA" id="ARBA00022692"/>
    </source>
</evidence>